<dbReference type="OrthoDB" id="9810293at2"/>
<feature type="compositionally biased region" description="Gly residues" evidence="6">
    <location>
        <begin position="31"/>
        <end position="45"/>
    </location>
</feature>
<dbReference type="KEGG" id="samy:DB32_007773"/>
<feature type="domain" description="Large ribosomal subunit protein uL15/eL18" evidence="7">
    <location>
        <begin position="87"/>
        <end position="155"/>
    </location>
</feature>
<keyword evidence="9" id="KW-1185">Reference proteome</keyword>
<evidence type="ECO:0000313" key="8">
    <source>
        <dbReference type="EMBL" id="AKF10624.1"/>
    </source>
</evidence>
<dbReference type="InterPro" id="IPR030878">
    <property type="entry name" value="Ribosomal_uL15"/>
</dbReference>
<dbReference type="PANTHER" id="PTHR12934">
    <property type="entry name" value="50S RIBOSOMAL PROTEIN L15"/>
    <property type="match status" value="1"/>
</dbReference>
<keyword evidence="4" id="KW-0694">RNA-binding</keyword>
<dbReference type="InterPro" id="IPR001196">
    <property type="entry name" value="Ribosomal_uL15_CS"/>
</dbReference>
<dbReference type="PANTHER" id="PTHR12934:SF11">
    <property type="entry name" value="LARGE RIBOSOMAL SUBUNIT PROTEIN UL15M"/>
    <property type="match status" value="1"/>
</dbReference>
<dbReference type="GO" id="GO:0006412">
    <property type="term" value="P:translation"/>
    <property type="evidence" value="ECO:0007669"/>
    <property type="project" value="UniProtKB-UniRule"/>
</dbReference>
<name>A0A0F6SHK9_9BACT</name>
<protein>
    <recommendedName>
        <fullName evidence="4">Large ribosomal subunit protein uL15</fullName>
    </recommendedName>
</protein>
<dbReference type="NCBIfam" id="TIGR01071">
    <property type="entry name" value="rplO_bact"/>
    <property type="match status" value="1"/>
</dbReference>
<sequence length="183" mass="19366">MADEKISAEVPILSRLRAPKGAVTKKLRVGRGPGSGLGKTAGRGQKGQKARQPGNIHKLHFEGGQMPLNRRLPKVGFNSLFPRDLAPVNVKSLDAFEAGATVDEAALRARGLVKGRWDGVKILGTGELSKKLVVKADAFSASAKEKIEKAGGSIETIEKKVAPVVRHKNKPAKGKKPKAAAKA</sequence>
<accession>A0A0F6SHK9</accession>
<dbReference type="RefSeq" id="WP_053237573.1">
    <property type="nucleotide sequence ID" value="NZ_CP011125.1"/>
</dbReference>
<evidence type="ECO:0000256" key="6">
    <source>
        <dbReference type="SAM" id="MobiDB-lite"/>
    </source>
</evidence>
<evidence type="ECO:0000313" key="9">
    <source>
        <dbReference type="Proteomes" id="UP000034883"/>
    </source>
</evidence>
<keyword evidence="2 4" id="KW-0689">Ribosomal protein</keyword>
<dbReference type="GO" id="GO:0022625">
    <property type="term" value="C:cytosolic large ribosomal subunit"/>
    <property type="evidence" value="ECO:0007669"/>
    <property type="project" value="TreeGrafter"/>
</dbReference>
<dbReference type="EMBL" id="CP011125">
    <property type="protein sequence ID" value="AKF10624.1"/>
    <property type="molecule type" value="Genomic_DNA"/>
</dbReference>
<dbReference type="AlphaFoldDB" id="A0A0F6SHK9"/>
<dbReference type="InterPro" id="IPR036227">
    <property type="entry name" value="Ribosomal_uL15/eL18_sf"/>
</dbReference>
<dbReference type="Gene3D" id="3.100.10.10">
    <property type="match status" value="1"/>
</dbReference>
<dbReference type="PROSITE" id="PS00475">
    <property type="entry name" value="RIBOSOMAL_L15"/>
    <property type="match status" value="1"/>
</dbReference>
<evidence type="ECO:0000256" key="3">
    <source>
        <dbReference type="ARBA" id="ARBA00023274"/>
    </source>
</evidence>
<keyword evidence="4" id="KW-0699">rRNA-binding</keyword>
<dbReference type="InterPro" id="IPR021131">
    <property type="entry name" value="Ribosomal_uL15/eL18"/>
</dbReference>
<comment type="subunit">
    <text evidence="4">Part of the 50S ribosomal subunit.</text>
</comment>
<keyword evidence="3 4" id="KW-0687">Ribonucleoprotein</keyword>
<evidence type="ECO:0000259" key="7">
    <source>
        <dbReference type="Pfam" id="PF00828"/>
    </source>
</evidence>
<feature type="region of interest" description="Disordered" evidence="6">
    <location>
        <begin position="23"/>
        <end position="54"/>
    </location>
</feature>
<dbReference type="Proteomes" id="UP000034883">
    <property type="component" value="Chromosome"/>
</dbReference>
<dbReference type="STRING" id="927083.DB32_007773"/>
<dbReference type="HAMAP" id="MF_01341">
    <property type="entry name" value="Ribosomal_uL15"/>
    <property type="match status" value="1"/>
</dbReference>
<proteinExistence type="inferred from homology"/>
<dbReference type="Pfam" id="PF00828">
    <property type="entry name" value="Ribosomal_L27A"/>
    <property type="match status" value="1"/>
</dbReference>
<dbReference type="GO" id="GO:0003735">
    <property type="term" value="F:structural constituent of ribosome"/>
    <property type="evidence" value="ECO:0007669"/>
    <property type="project" value="InterPro"/>
</dbReference>
<evidence type="ECO:0000256" key="2">
    <source>
        <dbReference type="ARBA" id="ARBA00022980"/>
    </source>
</evidence>
<dbReference type="SUPFAM" id="SSF52080">
    <property type="entry name" value="Ribosomal proteins L15p and L18e"/>
    <property type="match status" value="1"/>
</dbReference>
<evidence type="ECO:0000256" key="4">
    <source>
        <dbReference type="HAMAP-Rule" id="MF_01341"/>
    </source>
</evidence>
<dbReference type="GO" id="GO:0019843">
    <property type="term" value="F:rRNA binding"/>
    <property type="evidence" value="ECO:0007669"/>
    <property type="project" value="UniProtKB-UniRule"/>
</dbReference>
<reference evidence="8 9" key="1">
    <citation type="submission" date="2015-03" db="EMBL/GenBank/DDBJ databases">
        <title>Genome assembly of Sandaracinus amylolyticus DSM 53668.</title>
        <authorList>
            <person name="Sharma G."/>
            <person name="Subramanian S."/>
        </authorList>
    </citation>
    <scope>NUCLEOTIDE SEQUENCE [LARGE SCALE GENOMIC DNA]</scope>
    <source>
        <strain evidence="8 9">DSM 53668</strain>
    </source>
</reference>
<evidence type="ECO:0000256" key="1">
    <source>
        <dbReference type="ARBA" id="ARBA00007320"/>
    </source>
</evidence>
<comment type="function">
    <text evidence="4">Binds to the 23S rRNA.</text>
</comment>
<gene>
    <name evidence="4" type="primary">rplO</name>
    <name evidence="8" type="ORF">DB32_007773</name>
</gene>
<organism evidence="8 9">
    <name type="scientific">Sandaracinus amylolyticus</name>
    <dbReference type="NCBI Taxonomy" id="927083"/>
    <lineage>
        <taxon>Bacteria</taxon>
        <taxon>Pseudomonadati</taxon>
        <taxon>Myxococcota</taxon>
        <taxon>Polyangia</taxon>
        <taxon>Polyangiales</taxon>
        <taxon>Sandaracinaceae</taxon>
        <taxon>Sandaracinus</taxon>
    </lineage>
</organism>
<evidence type="ECO:0000256" key="5">
    <source>
        <dbReference type="RuleBase" id="RU003888"/>
    </source>
</evidence>
<comment type="similarity">
    <text evidence="1 4 5">Belongs to the universal ribosomal protein uL15 family.</text>
</comment>
<dbReference type="InterPro" id="IPR005749">
    <property type="entry name" value="Ribosomal_uL15_bac-type"/>
</dbReference>